<evidence type="ECO:0000259" key="3">
    <source>
        <dbReference type="PROSITE" id="PS51304"/>
    </source>
</evidence>
<evidence type="ECO:0000256" key="2">
    <source>
        <dbReference type="RuleBase" id="RU102079"/>
    </source>
</evidence>
<accession>A0A016VKQ2</accession>
<sequence>MHRRSGAAQQTGQWMPEASIFWNDCEKPRKLCERVRLGCVSYPKERILVFPVTSFTLGDRLRIVLQPTFHTNRKFYIRLKNGNDVVLSFEAHTLENENDATYSPHVFFNTFHNGAWETEEQTAGRCPLIWYRTYCIDFSPSGHHTVYVRVNGRTIHEFRERHNYFKVSLMEIAGDLAVHSVHLP</sequence>
<dbReference type="AlphaFoldDB" id="A0A016VKQ2"/>
<dbReference type="SMART" id="SM00908">
    <property type="entry name" value="Gal-bind_lectin"/>
    <property type="match status" value="1"/>
</dbReference>
<dbReference type="PROSITE" id="PS51304">
    <property type="entry name" value="GALECTIN"/>
    <property type="match status" value="1"/>
</dbReference>
<evidence type="ECO:0000256" key="1">
    <source>
        <dbReference type="ARBA" id="ARBA00022734"/>
    </source>
</evidence>
<dbReference type="GO" id="GO:0016936">
    <property type="term" value="F:galactoside binding"/>
    <property type="evidence" value="ECO:0007669"/>
    <property type="project" value="TreeGrafter"/>
</dbReference>
<keyword evidence="5" id="KW-1185">Reference proteome</keyword>
<dbReference type="EMBL" id="JARK01001345">
    <property type="protein sequence ID" value="EYC27562.1"/>
    <property type="molecule type" value="Genomic_DNA"/>
</dbReference>
<evidence type="ECO:0000313" key="5">
    <source>
        <dbReference type="Proteomes" id="UP000024635"/>
    </source>
</evidence>
<feature type="domain" description="Galectin" evidence="3">
    <location>
        <begin position="47"/>
        <end position="184"/>
    </location>
</feature>
<keyword evidence="1 2" id="KW-0430">Lectin</keyword>
<reference evidence="5" key="1">
    <citation type="journal article" date="2015" name="Nat. Genet.">
        <title>The genome and transcriptome of the zoonotic hookworm Ancylostoma ceylanicum identify infection-specific gene families.</title>
        <authorList>
            <person name="Schwarz E.M."/>
            <person name="Hu Y."/>
            <person name="Antoshechkin I."/>
            <person name="Miller M.M."/>
            <person name="Sternberg P.W."/>
            <person name="Aroian R.V."/>
        </authorList>
    </citation>
    <scope>NUCLEOTIDE SEQUENCE</scope>
    <source>
        <strain evidence="5">HY135</strain>
    </source>
</reference>
<gene>
    <name evidence="4" type="primary">Acey_s0009.g796</name>
    <name evidence="4" type="ORF">Y032_0009g796</name>
</gene>
<dbReference type="InterPro" id="IPR044156">
    <property type="entry name" value="Galectin-like"/>
</dbReference>
<dbReference type="Pfam" id="PF00337">
    <property type="entry name" value="Gal-bind_lectin"/>
    <property type="match status" value="1"/>
</dbReference>
<evidence type="ECO:0000313" key="4">
    <source>
        <dbReference type="EMBL" id="EYC27562.1"/>
    </source>
</evidence>
<dbReference type="GO" id="GO:0030246">
    <property type="term" value="F:carbohydrate binding"/>
    <property type="evidence" value="ECO:0007669"/>
    <property type="project" value="UniProtKB-UniRule"/>
</dbReference>
<dbReference type="InterPro" id="IPR001079">
    <property type="entry name" value="Galectin_CRD"/>
</dbReference>
<dbReference type="InterPro" id="IPR013320">
    <property type="entry name" value="ConA-like_dom_sf"/>
</dbReference>
<protein>
    <recommendedName>
        <fullName evidence="2">Galectin</fullName>
    </recommendedName>
</protein>
<dbReference type="Gene3D" id="2.60.120.200">
    <property type="match status" value="1"/>
</dbReference>
<dbReference type="PANTHER" id="PTHR11346">
    <property type="entry name" value="GALECTIN"/>
    <property type="match status" value="1"/>
</dbReference>
<dbReference type="Proteomes" id="UP000024635">
    <property type="component" value="Unassembled WGS sequence"/>
</dbReference>
<dbReference type="SUPFAM" id="SSF49899">
    <property type="entry name" value="Concanavalin A-like lectins/glucanases"/>
    <property type="match status" value="1"/>
</dbReference>
<comment type="caution">
    <text evidence="4">The sequence shown here is derived from an EMBL/GenBank/DDBJ whole genome shotgun (WGS) entry which is preliminary data.</text>
</comment>
<organism evidence="4 5">
    <name type="scientific">Ancylostoma ceylanicum</name>
    <dbReference type="NCBI Taxonomy" id="53326"/>
    <lineage>
        <taxon>Eukaryota</taxon>
        <taxon>Metazoa</taxon>
        <taxon>Ecdysozoa</taxon>
        <taxon>Nematoda</taxon>
        <taxon>Chromadorea</taxon>
        <taxon>Rhabditida</taxon>
        <taxon>Rhabditina</taxon>
        <taxon>Rhabditomorpha</taxon>
        <taxon>Strongyloidea</taxon>
        <taxon>Ancylostomatidae</taxon>
        <taxon>Ancylostomatinae</taxon>
        <taxon>Ancylostoma</taxon>
    </lineage>
</organism>
<proteinExistence type="predicted"/>
<dbReference type="PANTHER" id="PTHR11346:SF173">
    <property type="entry name" value="GALECTIN"/>
    <property type="match status" value="1"/>
</dbReference>
<dbReference type="OrthoDB" id="5819881at2759"/>
<name>A0A016VKQ2_9BILA</name>